<sequence>MYQWSWEKLHKTMYNCV</sequence>
<accession>A0A0E9VBJ1</accession>
<organism evidence="1">
    <name type="scientific">Anguilla anguilla</name>
    <name type="common">European freshwater eel</name>
    <name type="synonym">Muraena anguilla</name>
    <dbReference type="NCBI Taxonomy" id="7936"/>
    <lineage>
        <taxon>Eukaryota</taxon>
        <taxon>Metazoa</taxon>
        <taxon>Chordata</taxon>
        <taxon>Craniata</taxon>
        <taxon>Vertebrata</taxon>
        <taxon>Euteleostomi</taxon>
        <taxon>Actinopterygii</taxon>
        <taxon>Neopterygii</taxon>
        <taxon>Teleostei</taxon>
        <taxon>Anguilliformes</taxon>
        <taxon>Anguillidae</taxon>
        <taxon>Anguilla</taxon>
    </lineage>
</organism>
<name>A0A0E9VBJ1_ANGAN</name>
<reference evidence="1" key="1">
    <citation type="submission" date="2014-11" db="EMBL/GenBank/DDBJ databases">
        <authorList>
            <person name="Amaro Gonzalez C."/>
        </authorList>
    </citation>
    <scope>NUCLEOTIDE SEQUENCE</scope>
</reference>
<protein>
    <submittedName>
        <fullName evidence="1">Uncharacterized protein</fullName>
    </submittedName>
</protein>
<proteinExistence type="predicted"/>
<dbReference type="AlphaFoldDB" id="A0A0E9VBJ1"/>
<reference evidence="1" key="2">
    <citation type="journal article" date="2015" name="Fish Shellfish Immunol.">
        <title>Early steps in the European eel (Anguilla anguilla)-Vibrio vulnificus interaction in the gills: Role of the RtxA13 toxin.</title>
        <authorList>
            <person name="Callol A."/>
            <person name="Pajuelo D."/>
            <person name="Ebbesson L."/>
            <person name="Teles M."/>
            <person name="MacKenzie S."/>
            <person name="Amaro C."/>
        </authorList>
    </citation>
    <scope>NUCLEOTIDE SEQUENCE</scope>
</reference>
<evidence type="ECO:0000313" key="1">
    <source>
        <dbReference type="EMBL" id="JAH75474.1"/>
    </source>
</evidence>
<dbReference type="EMBL" id="GBXM01033103">
    <property type="protein sequence ID" value="JAH75474.1"/>
    <property type="molecule type" value="Transcribed_RNA"/>
</dbReference>